<name>A0AAT9FM29_9BACT</name>
<evidence type="ECO:0008006" key="5">
    <source>
        <dbReference type="Google" id="ProtNLM"/>
    </source>
</evidence>
<organism evidence="4">
    <name type="scientific">Oceaniferula spumae</name>
    <dbReference type="NCBI Taxonomy" id="2979115"/>
    <lineage>
        <taxon>Bacteria</taxon>
        <taxon>Pseudomonadati</taxon>
        <taxon>Verrucomicrobiota</taxon>
        <taxon>Verrucomicrobiia</taxon>
        <taxon>Verrucomicrobiales</taxon>
        <taxon>Verrucomicrobiaceae</taxon>
        <taxon>Oceaniferula</taxon>
    </lineage>
</organism>
<dbReference type="Gene3D" id="1.50.10.10">
    <property type="match status" value="1"/>
</dbReference>
<dbReference type="PIRSF" id="PIRSF007663">
    <property type="entry name" value="UCP007663"/>
    <property type="match status" value="1"/>
</dbReference>
<dbReference type="Pfam" id="PF21307">
    <property type="entry name" value="Glyco_hydro_95_C"/>
    <property type="match status" value="1"/>
</dbReference>
<dbReference type="InterPro" id="IPR054363">
    <property type="entry name" value="GH95_cat"/>
</dbReference>
<dbReference type="InterPro" id="IPR012341">
    <property type="entry name" value="6hp_glycosidase-like_sf"/>
</dbReference>
<evidence type="ECO:0000259" key="1">
    <source>
        <dbReference type="Pfam" id="PF14498"/>
    </source>
</evidence>
<dbReference type="AlphaFoldDB" id="A0AAT9FM29"/>
<reference evidence="4" key="1">
    <citation type="submission" date="2024-07" db="EMBL/GenBank/DDBJ databases">
        <title>Complete genome sequence of Verrucomicrobiaceae bacterium NT6N.</title>
        <authorList>
            <person name="Huang C."/>
            <person name="Takami H."/>
            <person name="Hamasaki K."/>
        </authorList>
    </citation>
    <scope>NUCLEOTIDE SEQUENCE</scope>
    <source>
        <strain evidence="4">NT6N</strain>
    </source>
</reference>
<dbReference type="SUPFAM" id="SSF48208">
    <property type="entry name" value="Six-hairpin glycosidases"/>
    <property type="match status" value="1"/>
</dbReference>
<evidence type="ECO:0000259" key="2">
    <source>
        <dbReference type="Pfam" id="PF21307"/>
    </source>
</evidence>
<proteinExistence type="predicted"/>
<dbReference type="Pfam" id="PF22124">
    <property type="entry name" value="Glyco_hydro_95_cat"/>
    <property type="match status" value="1"/>
</dbReference>
<dbReference type="InterPro" id="IPR027414">
    <property type="entry name" value="GH95_N_dom"/>
</dbReference>
<protein>
    <recommendedName>
        <fullName evidence="5">Glycoside hydrolase family 95 protein</fullName>
    </recommendedName>
</protein>
<gene>
    <name evidence="4" type="ORF">NT6N_20190</name>
</gene>
<dbReference type="InterPro" id="IPR008928">
    <property type="entry name" value="6-hairpin_glycosidase_sf"/>
</dbReference>
<feature type="domain" description="Glycosyl hydrolase family 95 N-terminal" evidence="1">
    <location>
        <begin position="22"/>
        <end position="68"/>
    </location>
</feature>
<dbReference type="GO" id="GO:0005975">
    <property type="term" value="P:carbohydrate metabolic process"/>
    <property type="evidence" value="ECO:0007669"/>
    <property type="project" value="InterPro"/>
</dbReference>
<dbReference type="Gene3D" id="2.70.98.50">
    <property type="entry name" value="putative glycoside hydrolase family protein from bacillus halodurans"/>
    <property type="match status" value="1"/>
</dbReference>
<dbReference type="InterPro" id="IPR016518">
    <property type="entry name" value="Alpha-L-fucosidase"/>
</dbReference>
<dbReference type="PANTHER" id="PTHR31084:SF0">
    <property type="entry name" value="ALPHA-L-FUCOSIDASE 2"/>
    <property type="match status" value="1"/>
</dbReference>
<feature type="domain" description="Glycosyl hydrolase family 95 catalytic" evidence="3">
    <location>
        <begin position="244"/>
        <end position="642"/>
    </location>
</feature>
<sequence length="720" mass="81004">MRNLFLTSLALALTASAESHKIWDDKPATNWEREALPIGNGSLGAMMFGGKDEIYFQFNQDTLWTGNADDTGHYQSFGKLRFKFDKEHEDIKEYNRTLDLSEATHVTSYKSGSDLFLRTAISSNPAGVILLYATSSRKGSYTGTLTLIDDHGTQTEGISDDTLQFTGAIKQNGMKYAAQVKVTVEGGKVFKKDNTLRIEKADSIRFILDADTNYLDDSSKNWRGTDPLPKVEKDIAAAAKVDPNQLLSEHIADHQKFYKRTSIDLGTTDSELAKQTTLARLLNFWKNKNDPDFEELVFNYGRYLLIASSREGTLPANLQGIWNESNTPPWRSDYHSDINVDMNYWLAETTNLSELHKPFFDYVTAYIPQAKINTKKQYKTDGWAIEYENGIHGGGSYRWNHSGASWFAQQFWTHYAYTLDKEFLKNEALPVFRGVCEFWEDYLIEKDGQLISPQGWSAEHGPTEDGVTYDQQFAWDAFTNYIDTCKILGVEKEYAAKVEALRAKLMPLKIGNWGQLQEWLLVDRDKKQEAHRHLSHLVGLYPGRQINSTTPELYAAAKKSLIARGDGGAGWALPWKAALWARFNDGDHAHLLLTNKLKPILKTPGKIQSGIDGTSQNLLTIVWGVFQIDGCFGYTGAAAEMLIQSHEPDTIHLLPALPSAWKTGSITGFKVRGGHTIDIKWENGELVKANIKKGPGPAPKKIWALGKELSFKDARLNFKK</sequence>
<feature type="domain" description="Alpha fucosidase A-like C-terminal" evidence="2">
    <location>
        <begin position="644"/>
        <end position="693"/>
    </location>
</feature>
<feature type="domain" description="Glycosyl hydrolase family 95 N-terminal" evidence="1">
    <location>
        <begin position="73"/>
        <end position="215"/>
    </location>
</feature>
<dbReference type="PANTHER" id="PTHR31084">
    <property type="entry name" value="ALPHA-L-FUCOSIDASE 2"/>
    <property type="match status" value="1"/>
</dbReference>
<dbReference type="Pfam" id="PF14498">
    <property type="entry name" value="Glyco_hyd_65N_2"/>
    <property type="match status" value="2"/>
</dbReference>
<dbReference type="KEGG" id="osu:NT6N_20190"/>
<dbReference type="GO" id="GO:0004560">
    <property type="term" value="F:alpha-L-fucosidase activity"/>
    <property type="evidence" value="ECO:0007669"/>
    <property type="project" value="InterPro"/>
</dbReference>
<dbReference type="InterPro" id="IPR049053">
    <property type="entry name" value="AFCA-like_C"/>
</dbReference>
<accession>A0AAT9FM29</accession>
<evidence type="ECO:0000259" key="3">
    <source>
        <dbReference type="Pfam" id="PF22124"/>
    </source>
</evidence>
<evidence type="ECO:0000313" key="4">
    <source>
        <dbReference type="EMBL" id="BDS06979.1"/>
    </source>
</evidence>
<dbReference type="EMBL" id="AP026866">
    <property type="protein sequence ID" value="BDS06979.1"/>
    <property type="molecule type" value="Genomic_DNA"/>
</dbReference>